<keyword evidence="4 11" id="KW-0328">Glycosyltransferase</keyword>
<organism evidence="13">
    <name type="scientific">Sporisorium scitamineum</name>
    <dbReference type="NCBI Taxonomy" id="49012"/>
    <lineage>
        <taxon>Eukaryota</taxon>
        <taxon>Fungi</taxon>
        <taxon>Dikarya</taxon>
        <taxon>Basidiomycota</taxon>
        <taxon>Ustilaginomycotina</taxon>
        <taxon>Ustilaginomycetes</taxon>
        <taxon>Ustilaginales</taxon>
        <taxon>Ustilaginaceae</taxon>
        <taxon>Sporisorium</taxon>
    </lineage>
</organism>
<dbReference type="Pfam" id="PF03155">
    <property type="entry name" value="Alg6_Alg8"/>
    <property type="match status" value="1"/>
</dbReference>
<evidence type="ECO:0000256" key="3">
    <source>
        <dbReference type="ARBA" id="ARBA00008715"/>
    </source>
</evidence>
<feature type="region of interest" description="Disordered" evidence="12">
    <location>
        <begin position="607"/>
        <end position="691"/>
    </location>
</feature>
<feature type="transmembrane region" description="Helical" evidence="11">
    <location>
        <begin position="426"/>
        <end position="444"/>
    </location>
</feature>
<evidence type="ECO:0000256" key="2">
    <source>
        <dbReference type="ARBA" id="ARBA00004922"/>
    </source>
</evidence>
<evidence type="ECO:0000313" key="13">
    <source>
        <dbReference type="EMBL" id="CDU23229.1"/>
    </source>
</evidence>
<keyword evidence="7 11" id="KW-0256">Endoplasmic reticulum</keyword>
<dbReference type="PANTHER" id="PTHR12413:SF2">
    <property type="entry name" value="DOLICHYL PYROPHOSPHATE GLC1MAN9GLCNAC2 ALPHA-1,3-GLUCOSYLTRANSFERASE-RELATED"/>
    <property type="match status" value="1"/>
</dbReference>
<evidence type="ECO:0000256" key="7">
    <source>
        <dbReference type="ARBA" id="ARBA00022824"/>
    </source>
</evidence>
<feature type="transmembrane region" description="Helical" evidence="11">
    <location>
        <begin position="280"/>
        <end position="300"/>
    </location>
</feature>
<keyword evidence="8 11" id="KW-1133">Transmembrane helix</keyword>
<evidence type="ECO:0000256" key="6">
    <source>
        <dbReference type="ARBA" id="ARBA00022692"/>
    </source>
</evidence>
<protein>
    <recommendedName>
        <fullName evidence="11">Alpha-1,3-glucosyltransferase</fullName>
        <ecNumber evidence="11">2.4.1.-</ecNumber>
    </recommendedName>
</protein>
<keyword evidence="5 11" id="KW-0808">Transferase</keyword>
<comment type="subcellular location">
    <subcellularLocation>
        <location evidence="1 11">Endoplasmic reticulum membrane</location>
        <topology evidence="1 11">Multi-pass membrane protein</topology>
    </subcellularLocation>
</comment>
<comment type="pathway">
    <text evidence="2 11">Protein modification; protein glycosylation.</text>
</comment>
<comment type="similarity">
    <text evidence="3 11">Belongs to the ALG6/ALG8 glucosyltransferase family.</text>
</comment>
<sequence>MSAVQAPRSPSVVGQASRAAAHDADVGAQRPADKVASEGESTTTFGLLRQEWELLTLSTAVKLLLFPTYHSTDFEVHRNWLAITRTLPIREWYFEATSQWTLDYPPFFAYFSWILAQPAPLVDPLIVSLHEGLEYAAWSCKAYMRATVVVTELVLAAALLAHSRLGAQRRMKIGYDDDVSASGAPTSQLLAASLLMHPGLVIIDHIHFQYNGFLFGVLAWSLWAAREDKPLLCAFLFSSLLNLKHIYVYVAPPFLIFLLRSYVLPVGSRASDLGRSVERLITVGVVTLIPFFLSLTPLAFDGLRHEAGSIGVLSQMVQRLFPFSRGLIHAYWAPNVWALWTFADRILVKLLPRVPALRALLPASFSARYDAATNSGFASASRGLVENISFGVLPEIRPSTCFLLTLTCMSVYMVKLWQTPTYRSFLASASLCGFASFLFGWHVHEKAIMLPLIPYTFLAAVDYAHYRTFVLLSTAGVVSLFPLLFTPEEGPIKIGYSIVWALLVFGPLQRRVFRPVQSNVGILLHRLETLYLWGFVALQVYVSAVHPIVSANGAGQYAVSHAVKPVEVAWNLTASEISASAIEAHTASDAAPAAQAITVGVESATAGSSVTVPATPTDLSPATASEDESNALAEDATITASPAEFDSPQPAATSRSADLLSMPASTADVAQSATESQKMEEEEEVVSPTSSSMEFLPLMMVSVYCSIGVIWAWLRASALYLVSES</sequence>
<accession>A0A127ZAT4</accession>
<evidence type="ECO:0000256" key="12">
    <source>
        <dbReference type="SAM" id="MobiDB-lite"/>
    </source>
</evidence>
<keyword evidence="6 11" id="KW-0812">Transmembrane</keyword>
<feature type="transmembrane region" description="Helical" evidence="11">
    <location>
        <begin position="464"/>
        <end position="485"/>
    </location>
</feature>
<proteinExistence type="inferred from homology"/>
<feature type="compositionally biased region" description="Polar residues" evidence="12">
    <location>
        <begin position="607"/>
        <end position="623"/>
    </location>
</feature>
<dbReference type="AlphaFoldDB" id="A0A127ZAT4"/>
<feature type="compositionally biased region" description="Basic and acidic residues" evidence="12">
    <location>
        <begin position="20"/>
        <end position="37"/>
    </location>
</feature>
<feature type="transmembrane region" description="Helical" evidence="11">
    <location>
        <begin position="246"/>
        <end position="268"/>
    </location>
</feature>
<evidence type="ECO:0000256" key="10">
    <source>
        <dbReference type="ARBA" id="ARBA00047346"/>
    </source>
</evidence>
<evidence type="ECO:0000256" key="4">
    <source>
        <dbReference type="ARBA" id="ARBA00022676"/>
    </source>
</evidence>
<dbReference type="OrthoDB" id="1689333at2759"/>
<dbReference type="EMBL" id="LK056662">
    <property type="protein sequence ID" value="CDU23229.1"/>
    <property type="molecule type" value="Genomic_DNA"/>
</dbReference>
<dbReference type="InterPro" id="IPR004856">
    <property type="entry name" value="Glyco_trans_ALG6/ALG8"/>
</dbReference>
<dbReference type="UniPathway" id="UPA00378"/>
<comment type="catalytic activity">
    <reaction evidence="10">
        <text>an alpha-D-Glc-(1-&gt;3)-alpha-D-Man-(1-&gt;2)-alpha-D-Man-(1-&gt;2)-alpha-D-Man-(1-&gt;3)-[alpha-D-Man-(1-&gt;2)-alpha-D-Man-(1-&gt;3)-[alpha-D-Man-(1-&gt;2)-alpha-D-Man-(1-&gt;6)]-alpha-D-Man-(1-&gt;6)]-beta-D-Man-(1-&gt;4)-beta-D-GlcNAc-(1-&gt;4)-alpha-D-GlcNAc-diphospho-di-trans,poly-cis-dolichol + a di-trans,poly-cis-dolichyl beta-D-glucosyl phosphate = an alpha-D-Glc-(1-&gt;3)-alpha-D-Glc-(1-&gt;3)-alpha-D-Man-(1-&gt;2)-alpha-D-Man-(1-&gt;2)-alpha-D-Man-(1-&gt;3)-[alpha-D-Man-(1-&gt;2)-alpha-D-Man-(1-&gt;3)-[alpha-D-Man-(1-&gt;2)-alpha-D-Man-(1-&gt;6)]-alpha-D-Man-(1-&gt;6)]-beta-D-Man-(1-&gt;4)-beta-D-GlcNAc-(1-&gt;4)-alpha-D-GlcNAc-diphospho-di-trans,poly-cis-dolichol + a di-trans,poly-cis-dolichyl phosphate + H(+)</text>
        <dbReference type="Rhea" id="RHEA:31307"/>
        <dbReference type="Rhea" id="RHEA-COMP:19498"/>
        <dbReference type="Rhea" id="RHEA-COMP:19502"/>
        <dbReference type="Rhea" id="RHEA-COMP:19521"/>
        <dbReference type="Rhea" id="RHEA-COMP:19522"/>
        <dbReference type="ChEBI" id="CHEBI:15378"/>
        <dbReference type="ChEBI" id="CHEBI:57525"/>
        <dbReference type="ChEBI" id="CHEBI:57683"/>
        <dbReference type="ChEBI" id="CHEBI:132521"/>
        <dbReference type="ChEBI" id="CHEBI:132522"/>
        <dbReference type="EC" id="2.4.1.265"/>
    </reaction>
    <physiologicalReaction direction="left-to-right" evidence="10">
        <dbReference type="Rhea" id="RHEA:31308"/>
    </physiologicalReaction>
</comment>
<dbReference type="EC" id="2.4.1.-" evidence="11"/>
<dbReference type="GO" id="GO:0006487">
    <property type="term" value="P:protein N-linked glycosylation"/>
    <property type="evidence" value="ECO:0007669"/>
    <property type="project" value="TreeGrafter"/>
</dbReference>
<evidence type="ECO:0000256" key="5">
    <source>
        <dbReference type="ARBA" id="ARBA00022679"/>
    </source>
</evidence>
<evidence type="ECO:0000256" key="9">
    <source>
        <dbReference type="ARBA" id="ARBA00023136"/>
    </source>
</evidence>
<feature type="transmembrane region" description="Helical" evidence="11">
    <location>
        <begin position="530"/>
        <end position="549"/>
    </location>
</feature>
<dbReference type="GO" id="GO:0042283">
    <property type="term" value="F:dolichyl pyrophosphate Glc1Man9GlcNAc2 alpha-1,3-glucosyltransferase activity"/>
    <property type="evidence" value="ECO:0007669"/>
    <property type="project" value="UniProtKB-EC"/>
</dbReference>
<feature type="region of interest" description="Disordered" evidence="12">
    <location>
        <begin position="1"/>
        <end position="38"/>
    </location>
</feature>
<keyword evidence="9 11" id="KW-0472">Membrane</keyword>
<feature type="transmembrane region" description="Helical" evidence="11">
    <location>
        <begin position="492"/>
        <end position="510"/>
    </location>
</feature>
<evidence type="ECO:0000256" key="11">
    <source>
        <dbReference type="RuleBase" id="RU363110"/>
    </source>
</evidence>
<name>A0A127ZAT4_9BASI</name>
<feature type="transmembrane region" description="Helical" evidence="11">
    <location>
        <begin position="695"/>
        <end position="714"/>
    </location>
</feature>
<comment type="caution">
    <text evidence="11">Lacks conserved residue(s) required for the propagation of feature annotation.</text>
</comment>
<reference evidence="13" key="1">
    <citation type="submission" date="2014-06" db="EMBL/GenBank/DDBJ databases">
        <authorList>
            <person name="Ju J."/>
            <person name="Zhang J."/>
        </authorList>
    </citation>
    <scope>NUCLEOTIDE SEQUENCE</scope>
    <source>
        <strain evidence="13">SscI8</strain>
    </source>
</reference>
<dbReference type="PANTHER" id="PTHR12413">
    <property type="entry name" value="DOLICHYL GLYCOSYLTRANSFERASE"/>
    <property type="match status" value="1"/>
</dbReference>
<evidence type="ECO:0000256" key="1">
    <source>
        <dbReference type="ARBA" id="ARBA00004477"/>
    </source>
</evidence>
<evidence type="ECO:0000256" key="8">
    <source>
        <dbReference type="ARBA" id="ARBA00022989"/>
    </source>
</evidence>
<dbReference type="GO" id="GO:0005789">
    <property type="term" value="C:endoplasmic reticulum membrane"/>
    <property type="evidence" value="ECO:0007669"/>
    <property type="project" value="UniProtKB-SubCell"/>
</dbReference>
<gene>
    <name evidence="13" type="ORF">SPSC_01858</name>
</gene>